<comment type="caution">
    <text evidence="4">The sequence shown here is derived from an EMBL/GenBank/DDBJ whole genome shotgun (WGS) entry which is preliminary data.</text>
</comment>
<keyword evidence="2" id="KW-0732">Signal</keyword>
<feature type="signal peptide" evidence="2">
    <location>
        <begin position="1"/>
        <end position="22"/>
    </location>
</feature>
<protein>
    <submittedName>
        <fullName evidence="4">Alpha/beta hydrolase family protein</fullName>
        <ecNumber evidence="4">3.4.-.-</ecNumber>
    </submittedName>
</protein>
<dbReference type="EC" id="3.4.-.-" evidence="4"/>
<dbReference type="InterPro" id="IPR050300">
    <property type="entry name" value="GDXG_lipolytic_enzyme"/>
</dbReference>
<dbReference type="EMBL" id="JBHTLD010000010">
    <property type="protein sequence ID" value="MFD1185040.1"/>
    <property type="molecule type" value="Genomic_DNA"/>
</dbReference>
<evidence type="ECO:0000256" key="2">
    <source>
        <dbReference type="SAM" id="SignalP"/>
    </source>
</evidence>
<dbReference type="PANTHER" id="PTHR48081">
    <property type="entry name" value="AB HYDROLASE SUPERFAMILY PROTEIN C4A8.06C"/>
    <property type="match status" value="1"/>
</dbReference>
<dbReference type="InterPro" id="IPR029058">
    <property type="entry name" value="AB_hydrolase_fold"/>
</dbReference>
<evidence type="ECO:0000256" key="1">
    <source>
        <dbReference type="ARBA" id="ARBA00022801"/>
    </source>
</evidence>
<reference evidence="5" key="1">
    <citation type="journal article" date="2019" name="Int. J. Syst. Evol. Microbiol.">
        <title>The Global Catalogue of Microorganisms (GCM) 10K type strain sequencing project: providing services to taxonomists for standard genome sequencing and annotation.</title>
        <authorList>
            <consortium name="The Broad Institute Genomics Platform"/>
            <consortium name="The Broad Institute Genome Sequencing Center for Infectious Disease"/>
            <person name="Wu L."/>
            <person name="Ma J."/>
        </authorList>
    </citation>
    <scope>NUCLEOTIDE SEQUENCE [LARGE SCALE GENOMIC DNA]</scope>
    <source>
        <strain evidence="5">JCM 31319</strain>
    </source>
</reference>
<dbReference type="GO" id="GO:0016787">
    <property type="term" value="F:hydrolase activity"/>
    <property type="evidence" value="ECO:0007669"/>
    <property type="project" value="UniProtKB-KW"/>
</dbReference>
<keyword evidence="1 4" id="KW-0378">Hydrolase</keyword>
<evidence type="ECO:0000313" key="4">
    <source>
        <dbReference type="EMBL" id="MFD1185040.1"/>
    </source>
</evidence>
<dbReference type="Gene3D" id="3.40.50.1820">
    <property type="entry name" value="alpha/beta hydrolase"/>
    <property type="match status" value="1"/>
</dbReference>
<dbReference type="Pfam" id="PF20434">
    <property type="entry name" value="BD-FAE"/>
    <property type="match status" value="1"/>
</dbReference>
<dbReference type="RefSeq" id="WP_377522614.1">
    <property type="nucleotide sequence ID" value="NZ_JBHTLD010000010.1"/>
</dbReference>
<feature type="chain" id="PRO_5045339639" evidence="2">
    <location>
        <begin position="23"/>
        <end position="298"/>
    </location>
</feature>
<keyword evidence="5" id="KW-1185">Reference proteome</keyword>
<sequence>MLSRFILCFILATPLAMSQTNAQQQQPTLITWQQIAETPVPAADHVIKYGSDSLQFGELRLPEGKGNFPVVVVVHGGCWLNQYNLQYMSHLSDALTKAGYATWNIEFRRVGDAGGAWPGTFQDVAMATDHVRELAKRYPLDAKKVVVIGHSAGGHLALWLAARHRLPKSSPLYVKNPLKLKGVVSLAGITDLATYSQQEGSCNAAVEQLIGGLPADYPERYAQASPIQMLPLQVPSRLVQGELDPIVPVAQADNFVQKAKAAGDTSEVIRLQNAGHFDLVAPSSPMWPQVLKAVQDLL</sequence>
<organism evidence="4 5">
    <name type="scientific">Pontibacter rugosus</name>
    <dbReference type="NCBI Taxonomy" id="1745966"/>
    <lineage>
        <taxon>Bacteria</taxon>
        <taxon>Pseudomonadati</taxon>
        <taxon>Bacteroidota</taxon>
        <taxon>Cytophagia</taxon>
        <taxon>Cytophagales</taxon>
        <taxon>Hymenobacteraceae</taxon>
        <taxon>Pontibacter</taxon>
    </lineage>
</organism>
<proteinExistence type="predicted"/>
<gene>
    <name evidence="4" type="ORF">ACFQ2O_02395</name>
</gene>
<accession>A0ABW3SKB5</accession>
<evidence type="ECO:0000259" key="3">
    <source>
        <dbReference type="Pfam" id="PF20434"/>
    </source>
</evidence>
<feature type="domain" description="BD-FAE-like" evidence="3">
    <location>
        <begin position="63"/>
        <end position="258"/>
    </location>
</feature>
<name>A0ABW3SKB5_9BACT</name>
<dbReference type="Proteomes" id="UP001597094">
    <property type="component" value="Unassembled WGS sequence"/>
</dbReference>
<dbReference type="SUPFAM" id="SSF53474">
    <property type="entry name" value="alpha/beta-Hydrolases"/>
    <property type="match status" value="1"/>
</dbReference>
<dbReference type="InterPro" id="IPR049492">
    <property type="entry name" value="BD-FAE-like_dom"/>
</dbReference>
<evidence type="ECO:0000313" key="5">
    <source>
        <dbReference type="Proteomes" id="UP001597094"/>
    </source>
</evidence>